<evidence type="ECO:0000313" key="1">
    <source>
        <dbReference type="EMBL" id="KKU92751.1"/>
    </source>
</evidence>
<dbReference type="EMBL" id="LCPH01000007">
    <property type="protein sequence ID" value="KKU92751.1"/>
    <property type="molecule type" value="Genomic_DNA"/>
</dbReference>
<dbReference type="AlphaFoldDB" id="A0A837IN80"/>
<evidence type="ECO:0000313" key="2">
    <source>
        <dbReference type="Proteomes" id="UP000034462"/>
    </source>
</evidence>
<name>A0A837IN80_9BACT</name>
<organism evidence="1 2">
    <name type="scientific">Candidatus Yanofskybacteria bacterium GW2011_GWC1_48_11</name>
    <dbReference type="NCBI Taxonomy" id="1619027"/>
    <lineage>
        <taxon>Bacteria</taxon>
        <taxon>Candidatus Yanofskyibacteriota</taxon>
    </lineage>
</organism>
<reference evidence="1 2" key="1">
    <citation type="journal article" date="2015" name="Nature">
        <title>rRNA introns, odd ribosomes, and small enigmatic genomes across a large radiation of phyla.</title>
        <authorList>
            <person name="Brown C.T."/>
            <person name="Hug L.A."/>
            <person name="Thomas B.C."/>
            <person name="Sharon I."/>
            <person name="Castelle C.J."/>
            <person name="Singh A."/>
            <person name="Wilkins M.J."/>
            <person name="Williams K.H."/>
            <person name="Banfield J.F."/>
        </authorList>
    </citation>
    <scope>NUCLEOTIDE SEQUENCE [LARGE SCALE GENOMIC DNA]</scope>
</reference>
<proteinExistence type="predicted"/>
<sequence>MMFLVLILTAVLLAAGVGLTGIIVAELRALRGFGDSVFAFGAADAGAERGLYVDRVHCNAIEPTATGDVFDCVTANLPPGPETLPNNSEYELESKPATASDCPGYYYCIESKGRFQRNVASPEAVRNVQTDR</sequence>
<accession>A0A837IN80</accession>
<dbReference type="Proteomes" id="UP000034462">
    <property type="component" value="Unassembled WGS sequence"/>
</dbReference>
<gene>
    <name evidence="1" type="ORF">UY25_C0007G0008</name>
</gene>
<comment type="caution">
    <text evidence="1">The sequence shown here is derived from an EMBL/GenBank/DDBJ whole genome shotgun (WGS) entry which is preliminary data.</text>
</comment>
<protein>
    <submittedName>
        <fullName evidence="1">Uncharacterized protein</fullName>
    </submittedName>
</protein>